<dbReference type="OMA" id="KARYCIM"/>
<proteinExistence type="inferred from homology"/>
<gene>
    <name evidence="7" type="ORF">L798_00436</name>
</gene>
<keyword evidence="5" id="KW-0472">Membrane</keyword>
<dbReference type="EMBL" id="KK852530">
    <property type="protein sequence ID" value="KDR21892.1"/>
    <property type="molecule type" value="Genomic_DNA"/>
</dbReference>
<dbReference type="Pfam" id="PF04117">
    <property type="entry name" value="Mpv17_PMP22"/>
    <property type="match status" value="1"/>
</dbReference>
<dbReference type="PANTHER" id="PTHR11266">
    <property type="entry name" value="PEROXISOMAL MEMBRANE PROTEIN 2, PXMP2 MPV17"/>
    <property type="match status" value="1"/>
</dbReference>
<evidence type="ECO:0000256" key="3">
    <source>
        <dbReference type="ARBA" id="ARBA00022692"/>
    </source>
</evidence>
<comment type="similarity">
    <text evidence="2 6">Belongs to the peroxisomal membrane protein PXMP2/4 family.</text>
</comment>
<comment type="subcellular location">
    <subcellularLocation>
        <location evidence="1">Membrane</location>
        <topology evidence="1">Multi-pass membrane protein</topology>
    </subcellularLocation>
</comment>
<keyword evidence="3" id="KW-0812">Transmembrane</keyword>
<dbReference type="GO" id="GO:0016020">
    <property type="term" value="C:membrane"/>
    <property type="evidence" value="ECO:0007669"/>
    <property type="project" value="UniProtKB-SubCell"/>
</dbReference>
<evidence type="ECO:0000313" key="7">
    <source>
        <dbReference type="EMBL" id="KDR21892.1"/>
    </source>
</evidence>
<dbReference type="AlphaFoldDB" id="A0A067RDP2"/>
<keyword evidence="4" id="KW-1133">Transmembrane helix</keyword>
<protein>
    <submittedName>
        <fullName evidence="7">PXMP2/4 family protein 4</fullName>
    </submittedName>
</protein>
<reference evidence="7 8" key="1">
    <citation type="journal article" date="2014" name="Nat. Commun.">
        <title>Molecular traces of alternative social organization in a termite genome.</title>
        <authorList>
            <person name="Terrapon N."/>
            <person name="Li C."/>
            <person name="Robertson H.M."/>
            <person name="Ji L."/>
            <person name="Meng X."/>
            <person name="Booth W."/>
            <person name="Chen Z."/>
            <person name="Childers C.P."/>
            <person name="Glastad K.M."/>
            <person name="Gokhale K."/>
            <person name="Gowin J."/>
            <person name="Gronenberg W."/>
            <person name="Hermansen R.A."/>
            <person name="Hu H."/>
            <person name="Hunt B.G."/>
            <person name="Huylmans A.K."/>
            <person name="Khalil S.M."/>
            <person name="Mitchell R.D."/>
            <person name="Munoz-Torres M.C."/>
            <person name="Mustard J.A."/>
            <person name="Pan H."/>
            <person name="Reese J.T."/>
            <person name="Scharf M.E."/>
            <person name="Sun F."/>
            <person name="Vogel H."/>
            <person name="Xiao J."/>
            <person name="Yang W."/>
            <person name="Yang Z."/>
            <person name="Yang Z."/>
            <person name="Zhou J."/>
            <person name="Zhu J."/>
            <person name="Brent C.S."/>
            <person name="Elsik C.G."/>
            <person name="Goodisman M.A."/>
            <person name="Liberles D.A."/>
            <person name="Roe R.M."/>
            <person name="Vargo E.L."/>
            <person name="Vilcinskas A."/>
            <person name="Wang J."/>
            <person name="Bornberg-Bauer E."/>
            <person name="Korb J."/>
            <person name="Zhang G."/>
            <person name="Liebig J."/>
        </authorList>
    </citation>
    <scope>NUCLEOTIDE SEQUENCE [LARGE SCALE GENOMIC DNA]</scope>
    <source>
        <tissue evidence="7">Whole organism</tissue>
    </source>
</reference>
<evidence type="ECO:0000256" key="5">
    <source>
        <dbReference type="ARBA" id="ARBA00023136"/>
    </source>
</evidence>
<dbReference type="InterPro" id="IPR007248">
    <property type="entry name" value="Mpv17_PMP22"/>
</dbReference>
<dbReference type="FunCoup" id="A0A067RDP2">
    <property type="interactions" value="179"/>
</dbReference>
<evidence type="ECO:0000256" key="4">
    <source>
        <dbReference type="ARBA" id="ARBA00022989"/>
    </source>
</evidence>
<evidence type="ECO:0000313" key="8">
    <source>
        <dbReference type="Proteomes" id="UP000027135"/>
    </source>
</evidence>
<evidence type="ECO:0000256" key="1">
    <source>
        <dbReference type="ARBA" id="ARBA00004141"/>
    </source>
</evidence>
<dbReference type="STRING" id="136037.A0A067RDP2"/>
<dbReference type="eggNOG" id="KOG1944">
    <property type="taxonomic scope" value="Eukaryota"/>
</dbReference>
<dbReference type="GO" id="GO:0005739">
    <property type="term" value="C:mitochondrion"/>
    <property type="evidence" value="ECO:0007669"/>
    <property type="project" value="TreeGrafter"/>
</dbReference>
<dbReference type="InParanoid" id="A0A067RDP2"/>
<name>A0A067RDP2_ZOONE</name>
<sequence>MNFFVVISKKIPFRGLAKFPTKGTIIKKINVRIYLTKLSDFTTRYPLIRGMITYSFTWPISNLCQQAIRGSNEWDFAEALRFCLYGSCFVAPTLYGWLRLAANMWPQLNYRSAIAKALVEQISYTPFAMVCFFFIMTLLEGKSIGQASAEVRVKFFPTYQVGACVWPVLQLINYTVVSEKNRVPYVGMCSLLWTCFLAYMKQLEAQKLEKIQAERKLEAEEKATTHSYYSSSHSELAIAALGQPWRMHVLPERRVPDPGCCCCC</sequence>
<evidence type="ECO:0000256" key="2">
    <source>
        <dbReference type="ARBA" id="ARBA00006824"/>
    </source>
</evidence>
<dbReference type="PANTHER" id="PTHR11266:SF75">
    <property type="entry name" value="IP10007P-RELATED"/>
    <property type="match status" value="1"/>
</dbReference>
<evidence type="ECO:0000256" key="6">
    <source>
        <dbReference type="RuleBase" id="RU363053"/>
    </source>
</evidence>
<keyword evidence="8" id="KW-1185">Reference proteome</keyword>
<dbReference type="Proteomes" id="UP000027135">
    <property type="component" value="Unassembled WGS sequence"/>
</dbReference>
<accession>A0A067RDP2</accession>
<organism evidence="7 8">
    <name type="scientific">Zootermopsis nevadensis</name>
    <name type="common">Dampwood termite</name>
    <dbReference type="NCBI Taxonomy" id="136037"/>
    <lineage>
        <taxon>Eukaryota</taxon>
        <taxon>Metazoa</taxon>
        <taxon>Ecdysozoa</taxon>
        <taxon>Arthropoda</taxon>
        <taxon>Hexapoda</taxon>
        <taxon>Insecta</taxon>
        <taxon>Pterygota</taxon>
        <taxon>Neoptera</taxon>
        <taxon>Polyneoptera</taxon>
        <taxon>Dictyoptera</taxon>
        <taxon>Blattodea</taxon>
        <taxon>Blattoidea</taxon>
        <taxon>Termitoidae</taxon>
        <taxon>Termopsidae</taxon>
        <taxon>Zootermopsis</taxon>
    </lineage>
</organism>